<dbReference type="AlphaFoldDB" id="A0A6I3IFH7"/>
<dbReference type="PANTHER" id="PTHR43393:SF3">
    <property type="entry name" value="LYSINE DECARBOXYLASE-LIKE PROTEIN"/>
    <property type="match status" value="1"/>
</dbReference>
<dbReference type="EMBL" id="WLVL01000039">
    <property type="protein sequence ID" value="MTB72467.1"/>
    <property type="molecule type" value="Genomic_DNA"/>
</dbReference>
<sequence>MRPRGYVGVVGPGSATAEQVQQAVTVGRLLAEQGLVVVTGGLGGVMAGAARGCTEAGGTSLGLLPGDDRAAANPHLSVTVPTGLGEMRNALLVRACDAVIAVGNSWGTVSEIALAARTGVPVVLLGGLRLFDEVPVADHDVRAPRHAASPEDAVAAVLTDLGLERSPAREGGESAYDGWVLGVDGARGGWTGALLPSAGRGTVRLVAGPDLDTLVSRARAGCEVRLVAVDTPVGLPDTGRRQADVLVRRRLGRRGSSVFATPVRDALAAESYAEARRISVARTGGTSLAAQSYALRRAILDVDGYVRSKDPERVPVVEVHPELCFAVMAGAPLDSSKKTVEGVHEREGLLLAQGVRLPSGVALDRRGADDLLDAAAAAWSAARVVRGEAVRHPELPERFSDGIDAAIWV</sequence>
<gene>
    <name evidence="1" type="ORF">GGG17_10905</name>
</gene>
<name>A0A6I3IFH7_9MICO</name>
<evidence type="ECO:0000313" key="2">
    <source>
        <dbReference type="Proteomes" id="UP000431092"/>
    </source>
</evidence>
<dbReference type="RefSeq" id="WP_311966615.1">
    <property type="nucleotide sequence ID" value="NZ_WLVL01000039.1"/>
</dbReference>
<dbReference type="NCBIfam" id="TIGR00725">
    <property type="entry name" value="TIGR00725 family protein"/>
    <property type="match status" value="1"/>
</dbReference>
<dbReference type="PANTHER" id="PTHR43393">
    <property type="entry name" value="CYTOKININ RIBOSIDE 5'-MONOPHOSPHATE PHOSPHORIBOHYDROLASE"/>
    <property type="match status" value="1"/>
</dbReference>
<evidence type="ECO:0000313" key="1">
    <source>
        <dbReference type="EMBL" id="MTB72467.1"/>
    </source>
</evidence>
<accession>A0A6I3IFH7</accession>
<dbReference type="Proteomes" id="UP000431092">
    <property type="component" value="Unassembled WGS sequence"/>
</dbReference>
<proteinExistence type="predicted"/>
<keyword evidence="2" id="KW-1185">Reference proteome</keyword>
<dbReference type="SUPFAM" id="SSF102405">
    <property type="entry name" value="MCP/YpsA-like"/>
    <property type="match status" value="1"/>
</dbReference>
<dbReference type="Pfam" id="PF18306">
    <property type="entry name" value="LDcluster4"/>
    <property type="match status" value="1"/>
</dbReference>
<dbReference type="InterPro" id="IPR052341">
    <property type="entry name" value="LOG_family_nucleotidases"/>
</dbReference>
<dbReference type="Pfam" id="PF04250">
    <property type="entry name" value="DUF429"/>
    <property type="match status" value="1"/>
</dbReference>
<dbReference type="Gene3D" id="3.40.50.450">
    <property type="match status" value="1"/>
</dbReference>
<reference evidence="1 2" key="1">
    <citation type="submission" date="2019-11" db="EMBL/GenBank/DDBJ databases">
        <title>Whole genome sequencing identifies a novel species of the genus Arsenicicoccus isolated from human blood.</title>
        <authorList>
            <person name="Jeong J.H."/>
            <person name="Kweon O.J."/>
            <person name="Kim H.R."/>
            <person name="Kim T.-H."/>
            <person name="Ha S.-M."/>
            <person name="Lee M.-K."/>
        </authorList>
    </citation>
    <scope>NUCLEOTIDE SEQUENCE [LARGE SCALE GENOMIC DNA]</scope>
    <source>
        <strain evidence="1 2">MKL-02</strain>
    </source>
</reference>
<comment type="caution">
    <text evidence="1">The sequence shown here is derived from an EMBL/GenBank/DDBJ whole genome shotgun (WGS) entry which is preliminary data.</text>
</comment>
<dbReference type="InterPro" id="IPR007362">
    <property type="entry name" value="DUF429"/>
</dbReference>
<organism evidence="1 2">
    <name type="scientific">Arsenicicoccus cauae</name>
    <dbReference type="NCBI Taxonomy" id="2663847"/>
    <lineage>
        <taxon>Bacteria</taxon>
        <taxon>Bacillati</taxon>
        <taxon>Actinomycetota</taxon>
        <taxon>Actinomycetes</taxon>
        <taxon>Micrococcales</taxon>
        <taxon>Intrasporangiaceae</taxon>
        <taxon>Arsenicicoccus</taxon>
    </lineage>
</organism>
<dbReference type="InterPro" id="IPR005268">
    <property type="entry name" value="CHP00725"/>
</dbReference>
<protein>
    <submittedName>
        <fullName evidence="1">TIGR00725 family protein</fullName>
    </submittedName>
</protein>
<dbReference type="InterPro" id="IPR041164">
    <property type="entry name" value="LDcluster4"/>
</dbReference>
<dbReference type="GO" id="GO:0005829">
    <property type="term" value="C:cytosol"/>
    <property type="evidence" value="ECO:0007669"/>
    <property type="project" value="TreeGrafter"/>
</dbReference>